<reference evidence="3 4" key="1">
    <citation type="submission" date="2018-06" db="EMBL/GenBank/DDBJ databases">
        <authorList>
            <consortium name="Pathogen Informatics"/>
            <person name="Doyle S."/>
        </authorList>
    </citation>
    <scope>NUCLEOTIDE SEQUENCE [LARGE SCALE GENOMIC DNA]</scope>
    <source>
        <strain evidence="3 4">NCTC10698</strain>
    </source>
</reference>
<feature type="compositionally biased region" description="Gly residues" evidence="1">
    <location>
        <begin position="591"/>
        <end position="607"/>
    </location>
</feature>
<protein>
    <submittedName>
        <fullName evidence="3">Uncharacterized protein</fullName>
    </submittedName>
</protein>
<dbReference type="EMBL" id="UFXL01000001">
    <property type="protein sequence ID" value="SUY77018.1"/>
    <property type="molecule type" value="Genomic_DNA"/>
</dbReference>
<evidence type="ECO:0000256" key="1">
    <source>
        <dbReference type="SAM" id="MobiDB-lite"/>
    </source>
</evidence>
<feature type="chain" id="PRO_5032410741" evidence="2">
    <location>
        <begin position="33"/>
        <end position="635"/>
    </location>
</feature>
<dbReference type="AlphaFoldDB" id="A0A8B4S246"/>
<gene>
    <name evidence="3" type="ORF">NCTC10698_01930</name>
</gene>
<feature type="signal peptide" evidence="2">
    <location>
        <begin position="1"/>
        <end position="32"/>
    </location>
</feature>
<keyword evidence="2" id="KW-0732">Signal</keyword>
<organism evidence="3 4">
    <name type="scientific">Comamonas testosteroni</name>
    <name type="common">Pseudomonas testosteroni</name>
    <dbReference type="NCBI Taxonomy" id="285"/>
    <lineage>
        <taxon>Bacteria</taxon>
        <taxon>Pseudomonadati</taxon>
        <taxon>Pseudomonadota</taxon>
        <taxon>Betaproteobacteria</taxon>
        <taxon>Burkholderiales</taxon>
        <taxon>Comamonadaceae</taxon>
        <taxon>Comamonas</taxon>
    </lineage>
</organism>
<evidence type="ECO:0000313" key="3">
    <source>
        <dbReference type="EMBL" id="SUY77018.1"/>
    </source>
</evidence>
<dbReference type="Proteomes" id="UP000255070">
    <property type="component" value="Unassembled WGS sequence"/>
</dbReference>
<evidence type="ECO:0000256" key="2">
    <source>
        <dbReference type="SAM" id="SignalP"/>
    </source>
</evidence>
<evidence type="ECO:0000313" key="4">
    <source>
        <dbReference type="Proteomes" id="UP000255070"/>
    </source>
</evidence>
<name>A0A8B4S246_COMTE</name>
<keyword evidence="4" id="KW-1185">Reference proteome</keyword>
<comment type="caution">
    <text evidence="3">The sequence shown here is derived from an EMBL/GenBank/DDBJ whole genome shotgun (WGS) entry which is preliminary data.</text>
</comment>
<proteinExistence type="predicted"/>
<feature type="region of interest" description="Disordered" evidence="1">
    <location>
        <begin position="586"/>
        <end position="607"/>
    </location>
</feature>
<accession>A0A8B4S246</accession>
<sequence>MAMNSIKPSVWRVTRLAFPALALALPLSQAMAQTSPAAFKPTVLHQFGGLNNGGGKPMVPPVLAADGRLYGHTYLGASSAASFWGQGTVYGLDAATGKNHRFELLGSIYSGSTPLVPALQGGFLVAGNGADPSNPSSFMTVPAVFNIKDGKAVSLPAPSIKPLGSMALDAVGNLYMGSGESASSCAASTTANTLWRMNADQSYSKVLDFCQFAQEQGSTQVHPMGGAPVASIWSKADQALYVLTGVSATGVADSTLTSDNLGRAVGTLVKLSQAAIDSAVARNGTLDASQVELLHTFMRARDGEPTAKGARVVGMIEAGEWLYGTTQFNAPTAGNAMDSRYGGTLWRVKKSDPSSFAVVHYFRGSDMAALDGTAQADGSAPSGPLVLAADGNIYGTTARDGSTMYVPKTGVQTPVGAGVLFRIKLGKAADRTDDSYEVLHRFDLGTEGGTLAGLSLGAVSGGMQKIYGAATAGGGGQAVSSAVIENTGNGTIFSFDVPLPVAAFSEELKASVATAAVGSTIELSWSTTQAGSCTASGAWSGAQQTSGSKVPVVLAVEGENSFSLTCSSQNDGQPVISKVTVQATAVTQPGTGSGGTETGNSSNGGSGGGPLSAWLLAPLAALAWARRRSLKSSPN</sequence>